<dbReference type="Pfam" id="PF16499">
    <property type="entry name" value="Melibiase_2"/>
    <property type="match status" value="1"/>
</dbReference>
<reference evidence="9" key="2">
    <citation type="submission" date="2025-05" db="UniProtKB">
        <authorList>
            <consortium name="EnsemblMetazoa"/>
        </authorList>
    </citation>
    <scope>IDENTIFICATION</scope>
</reference>
<dbReference type="EC" id="3.2.1.-" evidence="7"/>
<evidence type="ECO:0000256" key="4">
    <source>
        <dbReference type="ARBA" id="ARBA00022729"/>
    </source>
</evidence>
<reference evidence="10" key="1">
    <citation type="journal article" date="2021" name="Elife">
        <title>Highly contiguous assemblies of 101 drosophilid genomes.</title>
        <authorList>
            <person name="Kim B.Y."/>
            <person name="Wang J.R."/>
            <person name="Miller D.E."/>
            <person name="Barmina O."/>
            <person name="Delaney E."/>
            <person name="Thompson A."/>
            <person name="Comeault A.A."/>
            <person name="Peede D."/>
            <person name="D'Agostino E.R."/>
            <person name="Pelaez J."/>
            <person name="Aguilar J.M."/>
            <person name="Haji D."/>
            <person name="Matsunaga T."/>
            <person name="Armstrong E.E."/>
            <person name="Zych M."/>
            <person name="Ogawa Y."/>
            <person name="Stamenkovic-Radak M."/>
            <person name="Jelic M."/>
            <person name="Veselinovic M.S."/>
            <person name="Tanaskovic M."/>
            <person name="Eric P."/>
            <person name="Gao J.J."/>
            <person name="Katoh T.K."/>
            <person name="Toda M.J."/>
            <person name="Watabe H."/>
            <person name="Watada M."/>
            <person name="Davis J.S."/>
            <person name="Moyle L.C."/>
            <person name="Manoli G."/>
            <person name="Bertolini E."/>
            <person name="Kostal V."/>
            <person name="Hawley R.S."/>
            <person name="Takahashi A."/>
            <person name="Jones C.D."/>
            <person name="Price D.K."/>
            <person name="Whiteman N."/>
            <person name="Kopp A."/>
            <person name="Matute D.R."/>
            <person name="Petrov D.A."/>
        </authorList>
    </citation>
    <scope>NUCLEOTIDE SEQUENCE [LARGE SCALE GENOMIC DNA]</scope>
</reference>
<dbReference type="Gene3D" id="2.60.40.1180">
    <property type="entry name" value="Golgi alpha-mannosidase II"/>
    <property type="match status" value="1"/>
</dbReference>
<comment type="similarity">
    <text evidence="2 7">Belongs to the glycosyl hydrolase 27 family.</text>
</comment>
<dbReference type="PANTHER" id="PTHR11452">
    <property type="entry name" value="ALPHA-GALACTOSIDASE/ALPHA-N-ACETYLGALACTOSAMINIDASE"/>
    <property type="match status" value="1"/>
</dbReference>
<evidence type="ECO:0000256" key="2">
    <source>
        <dbReference type="ARBA" id="ARBA00009743"/>
    </source>
</evidence>
<evidence type="ECO:0000256" key="3">
    <source>
        <dbReference type="ARBA" id="ARBA00012755"/>
    </source>
</evidence>
<comment type="subunit">
    <text evidence="7">Homodimer.</text>
</comment>
<dbReference type="InterPro" id="IPR041233">
    <property type="entry name" value="Melibiase_C"/>
</dbReference>
<dbReference type="SUPFAM" id="SSF51011">
    <property type="entry name" value="Glycosyl hydrolase domain"/>
    <property type="match status" value="1"/>
</dbReference>
<evidence type="ECO:0000256" key="1">
    <source>
        <dbReference type="ARBA" id="ARBA00001255"/>
    </source>
</evidence>
<evidence type="ECO:0000256" key="7">
    <source>
        <dbReference type="RuleBase" id="RU361168"/>
    </source>
</evidence>
<dbReference type="Proteomes" id="UP001652680">
    <property type="component" value="Unassembled WGS sequence"/>
</dbReference>
<keyword evidence="4" id="KW-0732">Signal</keyword>
<keyword evidence="10" id="KW-1185">Reference proteome</keyword>
<keyword evidence="6 7" id="KW-0326">Glycosidase</keyword>
<feature type="domain" description="Alpha galactosidase C-terminal" evidence="8">
    <location>
        <begin position="116"/>
        <end position="205"/>
    </location>
</feature>
<dbReference type="InterPro" id="IPR017853">
    <property type="entry name" value="GH"/>
</dbReference>
<proteinExistence type="inferred from homology"/>
<organism evidence="9 10">
    <name type="scientific">Drosophila rhopaloa</name>
    <name type="common">Fruit fly</name>
    <dbReference type="NCBI Taxonomy" id="1041015"/>
    <lineage>
        <taxon>Eukaryota</taxon>
        <taxon>Metazoa</taxon>
        <taxon>Ecdysozoa</taxon>
        <taxon>Arthropoda</taxon>
        <taxon>Hexapoda</taxon>
        <taxon>Insecta</taxon>
        <taxon>Pterygota</taxon>
        <taxon>Neoptera</taxon>
        <taxon>Endopterygota</taxon>
        <taxon>Diptera</taxon>
        <taxon>Brachycera</taxon>
        <taxon>Muscomorpha</taxon>
        <taxon>Ephydroidea</taxon>
        <taxon>Drosophilidae</taxon>
        <taxon>Drosophila</taxon>
        <taxon>Sophophora</taxon>
    </lineage>
</organism>
<dbReference type="InterPro" id="IPR013780">
    <property type="entry name" value="Glyco_hydro_b"/>
</dbReference>
<dbReference type="SUPFAM" id="SSF51445">
    <property type="entry name" value="(Trans)glycosidases"/>
    <property type="match status" value="1"/>
</dbReference>
<sequence length="211" mass="23748">MHCNLWRFALDVEDSFGSVTNIMSLYSSKQNILTEHAGTGRWNDPDMLVLGNFRLSYDASRLQLAIWAVIAAPLIMTNDLETVRPEIKKLLQNRDIIAIDQDPLGVPGKMVLAVQNIQVWVRSVTPLSNFGTNSFAVAFVNNGGFGPCPLCPQTFQVTLQRLGLNSRMGYYVIDLFNSTDNLGLFKPKDMFTTRINPEGVTFYKFEVVPFY</sequence>
<gene>
    <name evidence="9" type="primary">108043612</name>
</gene>
<dbReference type="InterPro" id="IPR002241">
    <property type="entry name" value="Glyco_hydro_27"/>
</dbReference>
<dbReference type="InterPro" id="IPR013785">
    <property type="entry name" value="Aldolase_TIM"/>
</dbReference>
<protein>
    <recommendedName>
        <fullName evidence="3 7">Alpha-galactosidase</fullName>
        <ecNumber evidence="7">3.2.1.-</ecNumber>
    </recommendedName>
</protein>
<dbReference type="Pfam" id="PF17801">
    <property type="entry name" value="Melibiase_C"/>
    <property type="match status" value="1"/>
</dbReference>
<keyword evidence="5 7" id="KW-0378">Hydrolase</keyword>
<name>A0ABM5J2L8_DRORH</name>
<dbReference type="EnsemblMetazoa" id="XM_044457131.1">
    <property type="protein sequence ID" value="XP_044313066.1"/>
    <property type="gene ID" value="LOC108043612"/>
</dbReference>
<dbReference type="PRINTS" id="PR00740">
    <property type="entry name" value="GLHYDRLASE27"/>
</dbReference>
<dbReference type="PANTHER" id="PTHR11452:SF66">
    <property type="entry name" value="ALPHA-GALACTOSIDASE"/>
    <property type="match status" value="1"/>
</dbReference>
<evidence type="ECO:0000256" key="6">
    <source>
        <dbReference type="ARBA" id="ARBA00023295"/>
    </source>
</evidence>
<accession>A0ABM5J2L8</accession>
<dbReference type="Gene3D" id="3.20.20.70">
    <property type="entry name" value="Aldolase class I"/>
    <property type="match status" value="1"/>
</dbReference>
<evidence type="ECO:0000259" key="8">
    <source>
        <dbReference type="Pfam" id="PF17801"/>
    </source>
</evidence>
<comment type="catalytic activity">
    <reaction evidence="1">
        <text>Hydrolysis of terminal, non-reducing alpha-D-galactose residues in alpha-D-galactosides, including galactose oligosaccharides, galactomannans and galactolipids.</text>
        <dbReference type="EC" id="3.2.1.22"/>
    </reaction>
</comment>
<keyword evidence="7" id="KW-1015">Disulfide bond</keyword>
<evidence type="ECO:0000256" key="5">
    <source>
        <dbReference type="ARBA" id="ARBA00022801"/>
    </source>
</evidence>
<evidence type="ECO:0000313" key="9">
    <source>
        <dbReference type="EnsemblMetazoa" id="XP_044313066.1"/>
    </source>
</evidence>
<evidence type="ECO:0000313" key="10">
    <source>
        <dbReference type="Proteomes" id="UP001652680"/>
    </source>
</evidence>